<evidence type="ECO:0000256" key="2">
    <source>
        <dbReference type="ARBA" id="ARBA00022448"/>
    </source>
</evidence>
<keyword evidence="5 9" id="KW-1133">Transmembrane helix</keyword>
<protein>
    <recommendedName>
        <fullName evidence="10">t-SNARE coiled-coil homology domain-containing protein</fullName>
    </recommendedName>
</protein>
<dbReference type="SMART" id="SM00397">
    <property type="entry name" value="t_SNARE"/>
    <property type="match status" value="1"/>
</dbReference>
<dbReference type="AlphaFoldDB" id="A0A0H2S6K6"/>
<evidence type="ECO:0000256" key="8">
    <source>
        <dbReference type="ARBA" id="ARBA00046280"/>
    </source>
</evidence>
<dbReference type="Gene3D" id="1.20.5.110">
    <property type="match status" value="1"/>
</dbReference>
<evidence type="ECO:0000259" key="10">
    <source>
        <dbReference type="PROSITE" id="PS50192"/>
    </source>
</evidence>
<evidence type="ECO:0000256" key="1">
    <source>
        <dbReference type="ARBA" id="ARBA00004394"/>
    </source>
</evidence>
<name>A0A0H2S6K6_9AGAM</name>
<feature type="non-terminal residue" evidence="11">
    <location>
        <position position="102"/>
    </location>
</feature>
<sequence>SSSREAAQLEQQNDQRLDDLHAKIRTLKGVTHDIHDDVESQRLTLDDMGDSFSSFGSSLAASSQRAARAFGLRGGVKQWRIIIYCVGGLVGFWIMWKIMGWW</sequence>
<dbReference type="InterPro" id="IPR000727">
    <property type="entry name" value="T_SNARE_dom"/>
</dbReference>
<dbReference type="GO" id="GO:0015031">
    <property type="term" value="P:protein transport"/>
    <property type="evidence" value="ECO:0007669"/>
    <property type="project" value="UniProtKB-KW"/>
</dbReference>
<feature type="domain" description="T-SNARE coiled-coil homology" evidence="10">
    <location>
        <begin position="7"/>
        <end position="69"/>
    </location>
</feature>
<evidence type="ECO:0000313" key="11">
    <source>
        <dbReference type="EMBL" id="KLO19589.1"/>
    </source>
</evidence>
<dbReference type="PANTHER" id="PTHR12791">
    <property type="entry name" value="GOLGI SNARE BET1-RELATED"/>
    <property type="match status" value="1"/>
</dbReference>
<dbReference type="OrthoDB" id="3063237at2759"/>
<organism evidence="11 12">
    <name type="scientific">Schizopora paradoxa</name>
    <dbReference type="NCBI Taxonomy" id="27342"/>
    <lineage>
        <taxon>Eukaryota</taxon>
        <taxon>Fungi</taxon>
        <taxon>Dikarya</taxon>
        <taxon>Basidiomycota</taxon>
        <taxon>Agaricomycotina</taxon>
        <taxon>Agaricomycetes</taxon>
        <taxon>Hymenochaetales</taxon>
        <taxon>Schizoporaceae</taxon>
        <taxon>Schizopora</taxon>
    </lineage>
</organism>
<keyword evidence="2" id="KW-0813">Transport</keyword>
<dbReference type="EMBL" id="KQ085885">
    <property type="protein sequence ID" value="KLO19589.1"/>
    <property type="molecule type" value="Genomic_DNA"/>
</dbReference>
<feature type="transmembrane region" description="Helical" evidence="9">
    <location>
        <begin position="81"/>
        <end position="99"/>
    </location>
</feature>
<dbReference type="InterPro" id="IPR039899">
    <property type="entry name" value="BET1_SNARE"/>
</dbReference>
<evidence type="ECO:0000256" key="7">
    <source>
        <dbReference type="ARBA" id="ARBA00023136"/>
    </source>
</evidence>
<comment type="subcellular location">
    <subcellularLocation>
        <location evidence="8">Endomembrane system</location>
        <topology evidence="8">Single-pass type IV membrane protein</topology>
    </subcellularLocation>
    <subcellularLocation>
        <location evidence="1">Golgi apparatus membrane</location>
    </subcellularLocation>
</comment>
<dbReference type="GO" id="GO:0000139">
    <property type="term" value="C:Golgi membrane"/>
    <property type="evidence" value="ECO:0007669"/>
    <property type="project" value="UniProtKB-SubCell"/>
</dbReference>
<dbReference type="PROSITE" id="PS50192">
    <property type="entry name" value="T_SNARE"/>
    <property type="match status" value="1"/>
</dbReference>
<dbReference type="STRING" id="27342.A0A0H2S6K6"/>
<evidence type="ECO:0000256" key="6">
    <source>
        <dbReference type="ARBA" id="ARBA00023034"/>
    </source>
</evidence>
<dbReference type="Proteomes" id="UP000053477">
    <property type="component" value="Unassembled WGS sequence"/>
</dbReference>
<gene>
    <name evidence="11" type="ORF">SCHPADRAFT_790934</name>
</gene>
<evidence type="ECO:0000256" key="3">
    <source>
        <dbReference type="ARBA" id="ARBA00022692"/>
    </source>
</evidence>
<evidence type="ECO:0000256" key="5">
    <source>
        <dbReference type="ARBA" id="ARBA00022989"/>
    </source>
</evidence>
<keyword evidence="4" id="KW-0653">Protein transport</keyword>
<feature type="non-terminal residue" evidence="11">
    <location>
        <position position="1"/>
    </location>
</feature>
<evidence type="ECO:0000256" key="4">
    <source>
        <dbReference type="ARBA" id="ARBA00022927"/>
    </source>
</evidence>
<reference evidence="11 12" key="1">
    <citation type="submission" date="2015-04" db="EMBL/GenBank/DDBJ databases">
        <title>Complete genome sequence of Schizopora paradoxa KUC8140, a cosmopolitan wood degrader in East Asia.</title>
        <authorList>
            <consortium name="DOE Joint Genome Institute"/>
            <person name="Min B."/>
            <person name="Park H."/>
            <person name="Jang Y."/>
            <person name="Kim J.-J."/>
            <person name="Kim K.H."/>
            <person name="Pangilinan J."/>
            <person name="Lipzen A."/>
            <person name="Riley R."/>
            <person name="Grigoriev I.V."/>
            <person name="Spatafora J.W."/>
            <person name="Choi I.-G."/>
        </authorList>
    </citation>
    <scope>NUCLEOTIDE SEQUENCE [LARGE SCALE GENOMIC DNA]</scope>
    <source>
        <strain evidence="11 12">KUC8140</strain>
    </source>
</reference>
<keyword evidence="12" id="KW-1185">Reference proteome</keyword>
<accession>A0A0H2S6K6</accession>
<dbReference type="CDD" id="cd15853">
    <property type="entry name" value="SNARE_Bet1"/>
    <property type="match status" value="1"/>
</dbReference>
<dbReference type="SUPFAM" id="SSF58038">
    <property type="entry name" value="SNARE fusion complex"/>
    <property type="match status" value="1"/>
</dbReference>
<evidence type="ECO:0000313" key="12">
    <source>
        <dbReference type="Proteomes" id="UP000053477"/>
    </source>
</evidence>
<keyword evidence="3 9" id="KW-0812">Transmembrane</keyword>
<proteinExistence type="predicted"/>
<keyword evidence="7 9" id="KW-0472">Membrane</keyword>
<evidence type="ECO:0000256" key="9">
    <source>
        <dbReference type="SAM" id="Phobius"/>
    </source>
</evidence>
<dbReference type="InParanoid" id="A0A0H2S6K6"/>
<keyword evidence="6" id="KW-0333">Golgi apparatus</keyword>